<name>A0ABW7AQ65_9ACTN</name>
<keyword evidence="2" id="KW-1185">Reference proteome</keyword>
<dbReference type="Proteomes" id="UP001603978">
    <property type="component" value="Unassembled WGS sequence"/>
</dbReference>
<gene>
    <name evidence="1" type="ORF">ACFLIM_39165</name>
</gene>
<proteinExistence type="predicted"/>
<sequence>MAEEQESVHPRFSETVTVVGKSAGTYSRKAADPADVRRAQLKEPDGMVLGYVWTDGKDAAGFVKNEDAGRPAIAAGPRLWSILKGAYDAGRPASDVLDPALYAPEFELVVD</sequence>
<organism evidence="1 2">
    <name type="scientific">Nonomuraea marmarensis</name>
    <dbReference type="NCBI Taxonomy" id="3351344"/>
    <lineage>
        <taxon>Bacteria</taxon>
        <taxon>Bacillati</taxon>
        <taxon>Actinomycetota</taxon>
        <taxon>Actinomycetes</taxon>
        <taxon>Streptosporangiales</taxon>
        <taxon>Streptosporangiaceae</taxon>
        <taxon>Nonomuraea</taxon>
    </lineage>
</organism>
<evidence type="ECO:0000313" key="2">
    <source>
        <dbReference type="Proteomes" id="UP001603978"/>
    </source>
</evidence>
<dbReference type="RefSeq" id="WP_393173801.1">
    <property type="nucleotide sequence ID" value="NZ_JBICRM010000034.1"/>
</dbReference>
<protein>
    <submittedName>
        <fullName evidence="1">Uncharacterized protein</fullName>
    </submittedName>
</protein>
<accession>A0ABW7AQ65</accession>
<dbReference type="EMBL" id="JBICRM010000034">
    <property type="protein sequence ID" value="MFG1709229.1"/>
    <property type="molecule type" value="Genomic_DNA"/>
</dbReference>
<comment type="caution">
    <text evidence="1">The sequence shown here is derived from an EMBL/GenBank/DDBJ whole genome shotgun (WGS) entry which is preliminary data.</text>
</comment>
<evidence type="ECO:0000313" key="1">
    <source>
        <dbReference type="EMBL" id="MFG1709229.1"/>
    </source>
</evidence>
<reference evidence="1 2" key="1">
    <citation type="submission" date="2024-10" db="EMBL/GenBank/DDBJ databases">
        <authorList>
            <person name="Topkara A.R."/>
            <person name="Saygin H."/>
        </authorList>
    </citation>
    <scope>NUCLEOTIDE SEQUENCE [LARGE SCALE GENOMIC DNA]</scope>
    <source>
        <strain evidence="1 2">M3C6</strain>
    </source>
</reference>